<accession>A0A0K1R1D3</accession>
<dbReference type="GO" id="GO:0044177">
    <property type="term" value="C:host cell Golgi apparatus"/>
    <property type="evidence" value="ECO:0007669"/>
    <property type="project" value="UniProtKB-SubCell"/>
</dbReference>
<dbReference type="KEGG" id="vg:26122529"/>
<dbReference type="EMBL" id="KT008627">
    <property type="protein sequence ID" value="AKV40720.1"/>
    <property type="molecule type" value="Genomic_DNA"/>
</dbReference>
<feature type="region of interest" description="Disordered" evidence="10">
    <location>
        <begin position="185"/>
        <end position="216"/>
    </location>
</feature>
<evidence type="ECO:0000256" key="5">
    <source>
        <dbReference type="ARBA" id="ARBA00022553"/>
    </source>
</evidence>
<dbReference type="EMBL" id="KM924293">
    <property type="protein sequence ID" value="AIU39360.1"/>
    <property type="molecule type" value="Genomic_DNA"/>
</dbReference>
<evidence type="ECO:0000313" key="13">
    <source>
        <dbReference type="EMBL" id="AKV40720.1"/>
    </source>
</evidence>
<dbReference type="Pfam" id="PF04540">
    <property type="entry name" value="Herpes_UL51"/>
    <property type="match status" value="1"/>
</dbReference>
<evidence type="ECO:0000256" key="3">
    <source>
        <dbReference type="ARBA" id="ARBA00004535"/>
    </source>
</evidence>
<dbReference type="Proteomes" id="UP000208106">
    <property type="component" value="Segment"/>
</dbReference>
<keyword evidence="6" id="KW-0920">Virion tegument</keyword>
<dbReference type="InterPro" id="IPR007625">
    <property type="entry name" value="Herpes_UL51"/>
</dbReference>
<keyword evidence="15" id="KW-1185">Reference proteome</keyword>
<comment type="similarity">
    <text evidence="4">Belongs to the herpesviridae UL51 family.</text>
</comment>
<reference evidence="15 16" key="1">
    <citation type="journal article" date="2015" name="J. Virol.">
        <title>The Genome of a Tortoise Herpesvirus (Testudinid Herpesvirus 3) Has a Novel Structure and Contains a Large Region That Is Not Required for Replication In Vitro or Virulence In Vivo.</title>
        <authorList>
            <person name="Gandar F."/>
            <person name="Wilkie G.S."/>
            <person name="Gatherer D."/>
            <person name="Kerr K."/>
            <person name="Marlier D."/>
            <person name="Diez M."/>
            <person name="Marschang R.E."/>
            <person name="Mast J."/>
            <person name="Dewals B.G."/>
            <person name="Davison A.J."/>
            <person name="Vanderplasschen A.F."/>
        </authorList>
    </citation>
    <scope>NUCLEOTIDE SEQUENCE [LARGE SCALE GENOMIC DNA]</scope>
    <source>
        <strain evidence="11 15">1976</strain>
        <strain evidence="12 16">4295/7R</strain>
    </source>
</reference>
<keyword evidence="9" id="KW-1035">Host cytoplasm</keyword>
<evidence type="ECO:0000256" key="6">
    <source>
        <dbReference type="ARBA" id="ARBA00022580"/>
    </source>
</evidence>
<gene>
    <name evidence="13" type="primary">ORF73</name>
    <name evidence="11" type="synonym">UL51</name>
</gene>
<reference evidence="13 14" key="2">
    <citation type="journal article" date="2015" name="PLoS ONE">
        <title>A Genomic Approach to Unravel Host-Pathogen Interaction in Chelonians: The Example of Testudinid Herpesvirus 3.</title>
        <authorList>
            <person name="Origgi F.C."/>
            <person name="Tecilla M."/>
            <person name="Pilo P."/>
            <person name="Aloisio F."/>
            <person name="Otten P."/>
            <person name="Aguilar-Bultet L."/>
            <person name="Sattler U."/>
            <person name="Roccabianca P."/>
            <person name="Romero C.H."/>
            <person name="Bloom D.C."/>
            <person name="Jacobson E.R."/>
        </authorList>
    </citation>
    <scope>NUCLEOTIDE SEQUENCE [LARGE SCALE GENOMIC DNA]</scope>
    <source>
        <strain evidence="13">US1976/98</strain>
    </source>
</reference>
<evidence type="ECO:0000256" key="1">
    <source>
        <dbReference type="ARBA" id="ARBA00004136"/>
    </source>
</evidence>
<dbReference type="GO" id="GO:0019033">
    <property type="term" value="C:viral tegument"/>
    <property type="evidence" value="ECO:0007669"/>
    <property type="project" value="UniProtKB-SubCell"/>
</dbReference>
<dbReference type="Proteomes" id="UP000100290">
    <property type="component" value="Segment"/>
</dbReference>
<evidence type="ECO:0000256" key="8">
    <source>
        <dbReference type="ARBA" id="ARBA00022844"/>
    </source>
</evidence>
<comment type="subcellular location">
    <subcellularLocation>
        <location evidence="1">Host Golgi apparatus</location>
    </subcellularLocation>
    <subcellularLocation>
        <location evidence="2">Host cytoplasm</location>
    </subcellularLocation>
    <subcellularLocation>
        <location evidence="3">Virion tegument</location>
    </subcellularLocation>
</comment>
<evidence type="ECO:0000256" key="4">
    <source>
        <dbReference type="ARBA" id="ARBA00006551"/>
    </source>
</evidence>
<proteinExistence type="inferred from homology"/>
<protein>
    <submittedName>
        <fullName evidence="11">Tegument protein UL51</fullName>
    </submittedName>
    <submittedName>
        <fullName evidence="13">UL51 tegument protein</fullName>
    </submittedName>
</protein>
<evidence type="ECO:0000256" key="2">
    <source>
        <dbReference type="ARBA" id="ARBA00004192"/>
    </source>
</evidence>
<evidence type="ECO:0000313" key="11">
    <source>
        <dbReference type="EMBL" id="AIU39250.1"/>
    </source>
</evidence>
<dbReference type="Proteomes" id="UP000240599">
    <property type="component" value="Segment"/>
</dbReference>
<evidence type="ECO:0000313" key="15">
    <source>
        <dbReference type="Proteomes" id="UP000208106"/>
    </source>
</evidence>
<organism evidence="13 14">
    <name type="scientific">Testudinid alphaherpesvirus 3</name>
    <dbReference type="NCBI Taxonomy" id="2560801"/>
    <lineage>
        <taxon>Viruses</taxon>
        <taxon>Duplodnaviria</taxon>
        <taxon>Heunggongvirae</taxon>
        <taxon>Peploviricota</taxon>
        <taxon>Herviviricetes</taxon>
        <taxon>Herpesvirales</taxon>
        <taxon>Orthoherpesviridae</taxon>
        <taxon>Alphaherpesvirinae</taxon>
        <taxon>Scutavirus</taxon>
        <taxon>Scutavirus testudinidalpha3</taxon>
    </lineage>
</organism>
<evidence type="ECO:0000256" key="9">
    <source>
        <dbReference type="ARBA" id="ARBA00023200"/>
    </source>
</evidence>
<evidence type="ECO:0000256" key="10">
    <source>
        <dbReference type="SAM" id="MobiDB-lite"/>
    </source>
</evidence>
<keyword evidence="8" id="KW-0946">Virion</keyword>
<keyword evidence="5" id="KW-0597">Phosphoprotein</keyword>
<evidence type="ECO:0000256" key="7">
    <source>
        <dbReference type="ARBA" id="ARBA00022812"/>
    </source>
</evidence>
<dbReference type="EMBL" id="KM924292">
    <property type="protein sequence ID" value="AIU39250.1"/>
    <property type="molecule type" value="Genomic_DNA"/>
</dbReference>
<keyword evidence="7" id="KW-1040">Host Golgi apparatus</keyword>
<name>A0A0K1R1D3_9ALPH</name>
<evidence type="ECO:0000313" key="14">
    <source>
        <dbReference type="Proteomes" id="UP000100290"/>
    </source>
</evidence>
<evidence type="ECO:0000313" key="16">
    <source>
        <dbReference type="Proteomes" id="UP000240599"/>
    </source>
</evidence>
<evidence type="ECO:0000313" key="12">
    <source>
        <dbReference type="EMBL" id="AIU39360.1"/>
    </source>
</evidence>
<sequence>MFLVEAIKRLCSHPLGSNAYLRNLPYSSPNEEIMITRKKADDAVATIRLFLPVSVSLDEIINSDEMAKRLEIAKKLADKLVACTARISLLEQACDRAGPYGRSSLKEAIAKETRAHRIYYSVLIKLKLYEGDFDNSPIVNELLKSHAEEQLMENDLNVLERALNLGRDHEAQFILEDIIRDMSSSSPEELPVLPEPPIEEPLSQTEDKRVRQLLSE</sequence>